<evidence type="ECO:0000256" key="2">
    <source>
        <dbReference type="SAM" id="Phobius"/>
    </source>
</evidence>
<dbReference type="Pfam" id="PF01391">
    <property type="entry name" value="Collagen"/>
    <property type="match status" value="1"/>
</dbReference>
<comment type="caution">
    <text evidence="3">The sequence shown here is derived from an EMBL/GenBank/DDBJ whole genome shotgun (WGS) entry which is preliminary data.</text>
</comment>
<dbReference type="Proteomes" id="UP001372834">
    <property type="component" value="Unassembled WGS sequence"/>
</dbReference>
<keyword evidence="2" id="KW-0472">Membrane</keyword>
<accession>A0AAN8SAQ6</accession>
<name>A0AAN8SAQ6_POLSC</name>
<keyword evidence="2" id="KW-1133">Transmembrane helix</keyword>
<organism evidence="3 4">
    <name type="scientific">Polyplax serrata</name>
    <name type="common">Common mouse louse</name>
    <dbReference type="NCBI Taxonomy" id="468196"/>
    <lineage>
        <taxon>Eukaryota</taxon>
        <taxon>Metazoa</taxon>
        <taxon>Ecdysozoa</taxon>
        <taxon>Arthropoda</taxon>
        <taxon>Hexapoda</taxon>
        <taxon>Insecta</taxon>
        <taxon>Pterygota</taxon>
        <taxon>Neoptera</taxon>
        <taxon>Paraneoptera</taxon>
        <taxon>Psocodea</taxon>
        <taxon>Troctomorpha</taxon>
        <taxon>Phthiraptera</taxon>
        <taxon>Anoplura</taxon>
        <taxon>Polyplacidae</taxon>
        <taxon>Polyplax</taxon>
    </lineage>
</organism>
<gene>
    <name evidence="3" type="ORF">RUM43_004032</name>
</gene>
<feature type="region of interest" description="Disordered" evidence="1">
    <location>
        <begin position="43"/>
        <end position="108"/>
    </location>
</feature>
<protein>
    <submittedName>
        <fullName evidence="3">Uncharacterized protein</fullName>
    </submittedName>
</protein>
<keyword evidence="2" id="KW-0812">Transmembrane</keyword>
<evidence type="ECO:0000313" key="3">
    <source>
        <dbReference type="EMBL" id="KAK6642530.1"/>
    </source>
</evidence>
<feature type="transmembrane region" description="Helical" evidence="2">
    <location>
        <begin position="21"/>
        <end position="39"/>
    </location>
</feature>
<dbReference type="EMBL" id="JAWJWE010000002">
    <property type="protein sequence ID" value="KAK6642530.1"/>
    <property type="molecule type" value="Genomic_DNA"/>
</dbReference>
<proteinExistence type="predicted"/>
<evidence type="ECO:0000256" key="1">
    <source>
        <dbReference type="SAM" id="MobiDB-lite"/>
    </source>
</evidence>
<reference evidence="3 4" key="1">
    <citation type="submission" date="2023-10" db="EMBL/GenBank/DDBJ databases">
        <title>Genomes of two closely related lineages of the louse Polyplax serrata with different host specificities.</title>
        <authorList>
            <person name="Martinu J."/>
            <person name="Tarabai H."/>
            <person name="Stefka J."/>
            <person name="Hypsa V."/>
        </authorList>
    </citation>
    <scope>NUCLEOTIDE SEQUENCE [LARGE SCALE GENOMIC DNA]</scope>
    <source>
        <strain evidence="3">HR10_N</strain>
    </source>
</reference>
<dbReference type="InterPro" id="IPR008160">
    <property type="entry name" value="Collagen"/>
</dbReference>
<sequence>MLGILSVINIIIKPPKMSQPMIGIYILACLFVTSVYVYGEESLQNGTSEGPKGAKGSKGEVGLPGPPGFFGAPGPSGDVGPKGNPGSPGGIGPKGDKGNRGAAYVLNV</sequence>
<evidence type="ECO:0000313" key="4">
    <source>
        <dbReference type="Proteomes" id="UP001372834"/>
    </source>
</evidence>
<dbReference type="AlphaFoldDB" id="A0AAN8SAQ6"/>